<dbReference type="InterPro" id="IPR016181">
    <property type="entry name" value="Acyl_CoA_acyltransferase"/>
</dbReference>
<keyword evidence="1" id="KW-0808">Transferase</keyword>
<dbReference type="EMBL" id="JBHTJM010000002">
    <property type="protein sequence ID" value="MFD0962809.1"/>
    <property type="molecule type" value="Genomic_DNA"/>
</dbReference>
<evidence type="ECO:0000256" key="1">
    <source>
        <dbReference type="ARBA" id="ARBA00022679"/>
    </source>
</evidence>
<dbReference type="Gene3D" id="3.40.630.30">
    <property type="match status" value="1"/>
</dbReference>
<dbReference type="InterPro" id="IPR051556">
    <property type="entry name" value="N-term/lysine_N-AcTrnsfr"/>
</dbReference>
<dbReference type="Proteomes" id="UP001596997">
    <property type="component" value="Unassembled WGS sequence"/>
</dbReference>
<dbReference type="RefSeq" id="WP_377712846.1">
    <property type="nucleotide sequence ID" value="NZ_JBHTJM010000002.1"/>
</dbReference>
<sequence length="162" mass="19029">MHQFISIENNFQQVFNLATQIWNDNYQDMISQEQIDYMLNLMYNPGRIQKDIEEGFVWEFIKHNNEVIGYLAYVIKEDNRVFLSKIYLKSSAQGLGLGKLSLNRVINYAQNNNCSAVYLTVNRGNEKGIRAYNKFGFEIIAEEDFDIGNGFIMDDYIFEYKL</sequence>
<reference evidence="5" key="1">
    <citation type="journal article" date="2019" name="Int. J. Syst. Evol. Microbiol.">
        <title>The Global Catalogue of Microorganisms (GCM) 10K type strain sequencing project: providing services to taxonomists for standard genome sequencing and annotation.</title>
        <authorList>
            <consortium name="The Broad Institute Genomics Platform"/>
            <consortium name="The Broad Institute Genome Sequencing Center for Infectious Disease"/>
            <person name="Wu L."/>
            <person name="Ma J."/>
        </authorList>
    </citation>
    <scope>NUCLEOTIDE SEQUENCE [LARGE SCALE GENOMIC DNA]</scope>
    <source>
        <strain evidence="5">CCUG 62114</strain>
    </source>
</reference>
<name>A0ABW3HZC5_9FLAO</name>
<keyword evidence="5" id="KW-1185">Reference proteome</keyword>
<dbReference type="PANTHER" id="PTHR42919">
    <property type="entry name" value="N-ALPHA-ACETYLTRANSFERASE"/>
    <property type="match status" value="1"/>
</dbReference>
<accession>A0ABW3HZC5</accession>
<evidence type="ECO:0000313" key="5">
    <source>
        <dbReference type="Proteomes" id="UP001596997"/>
    </source>
</evidence>
<proteinExistence type="predicted"/>
<comment type="caution">
    <text evidence="4">The sequence shown here is derived from an EMBL/GenBank/DDBJ whole genome shotgun (WGS) entry which is preliminary data.</text>
</comment>
<dbReference type="Pfam" id="PF00583">
    <property type="entry name" value="Acetyltransf_1"/>
    <property type="match status" value="1"/>
</dbReference>
<dbReference type="CDD" id="cd04301">
    <property type="entry name" value="NAT_SF"/>
    <property type="match status" value="1"/>
</dbReference>
<feature type="domain" description="N-acetyltransferase" evidence="3">
    <location>
        <begin position="5"/>
        <end position="162"/>
    </location>
</feature>
<evidence type="ECO:0000259" key="3">
    <source>
        <dbReference type="PROSITE" id="PS51186"/>
    </source>
</evidence>
<keyword evidence="2" id="KW-0012">Acyltransferase</keyword>
<dbReference type="PROSITE" id="PS51186">
    <property type="entry name" value="GNAT"/>
    <property type="match status" value="1"/>
</dbReference>
<organism evidence="4 5">
    <name type="scientific">Pseudofulvibacter geojedonensis</name>
    <dbReference type="NCBI Taxonomy" id="1123758"/>
    <lineage>
        <taxon>Bacteria</taxon>
        <taxon>Pseudomonadati</taxon>
        <taxon>Bacteroidota</taxon>
        <taxon>Flavobacteriia</taxon>
        <taxon>Flavobacteriales</taxon>
        <taxon>Flavobacteriaceae</taxon>
        <taxon>Pseudofulvibacter</taxon>
    </lineage>
</organism>
<dbReference type="PANTHER" id="PTHR42919:SF8">
    <property type="entry name" value="N-ALPHA-ACETYLTRANSFERASE 50"/>
    <property type="match status" value="1"/>
</dbReference>
<evidence type="ECO:0000313" key="4">
    <source>
        <dbReference type="EMBL" id="MFD0962809.1"/>
    </source>
</evidence>
<dbReference type="InterPro" id="IPR000182">
    <property type="entry name" value="GNAT_dom"/>
</dbReference>
<dbReference type="SUPFAM" id="SSF55729">
    <property type="entry name" value="Acyl-CoA N-acyltransferases (Nat)"/>
    <property type="match status" value="1"/>
</dbReference>
<evidence type="ECO:0000256" key="2">
    <source>
        <dbReference type="ARBA" id="ARBA00023315"/>
    </source>
</evidence>
<gene>
    <name evidence="4" type="ORF">ACFQ1O_02180</name>
</gene>
<protein>
    <submittedName>
        <fullName evidence="4">GNAT family N-acetyltransferase</fullName>
    </submittedName>
</protein>